<name>W0RCF1_9BACT</name>
<proteinExistence type="predicted"/>
<dbReference type="Proteomes" id="UP000019151">
    <property type="component" value="Chromosome"/>
</dbReference>
<dbReference type="AlphaFoldDB" id="W0RCF1"/>
<evidence type="ECO:0000313" key="2">
    <source>
        <dbReference type="Proteomes" id="UP000019151"/>
    </source>
</evidence>
<accession>W0RCF1</accession>
<dbReference type="KEGG" id="gba:J421_1227"/>
<organism evidence="1 2">
    <name type="scientific">Gemmatirosa kalamazoonensis</name>
    <dbReference type="NCBI Taxonomy" id="861299"/>
    <lineage>
        <taxon>Bacteria</taxon>
        <taxon>Pseudomonadati</taxon>
        <taxon>Gemmatimonadota</taxon>
        <taxon>Gemmatimonadia</taxon>
        <taxon>Gemmatimonadales</taxon>
        <taxon>Gemmatimonadaceae</taxon>
        <taxon>Gemmatirosa</taxon>
    </lineage>
</organism>
<reference evidence="1 2" key="1">
    <citation type="journal article" date="2014" name="Genome Announc.">
        <title>Genome Sequence and Methylome of Soil Bacterium Gemmatirosa kalamazoonensis KBS708T, a Member of the Rarely Cultivated Gemmatimonadetes Phylum.</title>
        <authorList>
            <person name="Debruyn J.M."/>
            <person name="Radosevich M."/>
            <person name="Wommack K.E."/>
            <person name="Polson S.W."/>
            <person name="Hauser L.J."/>
            <person name="Fawaz M.N."/>
            <person name="Korlach J."/>
            <person name="Tsai Y.C."/>
        </authorList>
    </citation>
    <scope>NUCLEOTIDE SEQUENCE [LARGE SCALE GENOMIC DNA]</scope>
    <source>
        <strain evidence="1 2">KBS708</strain>
    </source>
</reference>
<dbReference type="InParanoid" id="W0RCF1"/>
<dbReference type="RefSeq" id="WP_148306177.1">
    <property type="nucleotide sequence ID" value="NZ_CP007128.1"/>
</dbReference>
<dbReference type="eggNOG" id="ENOG50332JI">
    <property type="taxonomic scope" value="Bacteria"/>
</dbReference>
<keyword evidence="2" id="KW-1185">Reference proteome</keyword>
<protein>
    <submittedName>
        <fullName evidence="1">Uncharacterized protein</fullName>
    </submittedName>
</protein>
<gene>
    <name evidence="1" type="ORF">J421_1227</name>
</gene>
<dbReference type="EMBL" id="CP007128">
    <property type="protein sequence ID" value="AHG88764.1"/>
    <property type="molecule type" value="Genomic_DNA"/>
</dbReference>
<dbReference type="STRING" id="861299.J421_1227"/>
<evidence type="ECO:0000313" key="1">
    <source>
        <dbReference type="EMBL" id="AHG88764.1"/>
    </source>
</evidence>
<dbReference type="HOGENOM" id="CLU_142891_1_0_0"/>
<sequence>MSDADAVDAELAAFEAGLRDPATFPHAAHVRLAYEMLARHPFDEALARYAAGLRRMAARAGVPERYHATITVAFLALVAERRVCTGAATWAAFAAAAPELLDRRCLARWYPAELLESDVARRTFVLPPPHAA</sequence>
<dbReference type="OrthoDB" id="72030at2"/>